<keyword evidence="3" id="KW-1185">Reference proteome</keyword>
<evidence type="ECO:0000256" key="1">
    <source>
        <dbReference type="SAM" id="MobiDB-lite"/>
    </source>
</evidence>
<evidence type="ECO:0000313" key="3">
    <source>
        <dbReference type="Proteomes" id="UP001419268"/>
    </source>
</evidence>
<evidence type="ECO:0000313" key="2">
    <source>
        <dbReference type="EMBL" id="KAK9100416.1"/>
    </source>
</evidence>
<gene>
    <name evidence="2" type="ORF">Scep_023846</name>
</gene>
<name>A0AAP0EVF5_9MAGN</name>
<reference evidence="2 3" key="1">
    <citation type="submission" date="2024-01" db="EMBL/GenBank/DDBJ databases">
        <title>Genome assemblies of Stephania.</title>
        <authorList>
            <person name="Yang L."/>
        </authorList>
    </citation>
    <scope>NUCLEOTIDE SEQUENCE [LARGE SCALE GENOMIC DNA]</scope>
    <source>
        <strain evidence="2">JXDWG</strain>
        <tissue evidence="2">Leaf</tissue>
    </source>
</reference>
<dbReference type="Proteomes" id="UP001419268">
    <property type="component" value="Unassembled WGS sequence"/>
</dbReference>
<proteinExistence type="predicted"/>
<accession>A0AAP0EVF5</accession>
<dbReference type="EMBL" id="JBBNAG010000010">
    <property type="protein sequence ID" value="KAK9100416.1"/>
    <property type="molecule type" value="Genomic_DNA"/>
</dbReference>
<dbReference type="AlphaFoldDB" id="A0AAP0EVF5"/>
<organism evidence="2 3">
    <name type="scientific">Stephania cephalantha</name>
    <dbReference type="NCBI Taxonomy" id="152367"/>
    <lineage>
        <taxon>Eukaryota</taxon>
        <taxon>Viridiplantae</taxon>
        <taxon>Streptophyta</taxon>
        <taxon>Embryophyta</taxon>
        <taxon>Tracheophyta</taxon>
        <taxon>Spermatophyta</taxon>
        <taxon>Magnoliopsida</taxon>
        <taxon>Ranunculales</taxon>
        <taxon>Menispermaceae</taxon>
        <taxon>Menispermoideae</taxon>
        <taxon>Cissampelideae</taxon>
        <taxon>Stephania</taxon>
    </lineage>
</organism>
<protein>
    <submittedName>
        <fullName evidence="2">Uncharacterized protein</fullName>
    </submittedName>
</protein>
<comment type="caution">
    <text evidence="2">The sequence shown here is derived from an EMBL/GenBank/DDBJ whole genome shotgun (WGS) entry which is preliminary data.</text>
</comment>
<sequence length="187" mass="20108">MEELPCPVVFLFQIKVTYPSSVSSSPPSLPDVQPRHRSPPTMRDTDPPFRSMSLPCDDTTLVKPLRTRRPPPPPPSRPLSSLGCISPPPSAFAIAVLSVGLATARRTTALLAAFPDLFTAAAAAHTNLSRPSTPCHCRTTVPQPRASSSLTHQISAAQIRRHAPHKIAVARSMPTQCSNPIRHAVAH</sequence>
<feature type="region of interest" description="Disordered" evidence="1">
    <location>
        <begin position="20"/>
        <end position="82"/>
    </location>
</feature>